<evidence type="ECO:0000256" key="1">
    <source>
        <dbReference type="SAM" id="Coils"/>
    </source>
</evidence>
<dbReference type="Proteomes" id="UP000284375">
    <property type="component" value="Unassembled WGS sequence"/>
</dbReference>
<keyword evidence="1" id="KW-0175">Coiled coil</keyword>
<feature type="compositionally biased region" description="Basic and acidic residues" evidence="2">
    <location>
        <begin position="67"/>
        <end position="77"/>
    </location>
</feature>
<feature type="compositionally biased region" description="Basic and acidic residues" evidence="2">
    <location>
        <begin position="95"/>
        <end position="105"/>
    </location>
</feature>
<evidence type="ECO:0000313" key="4">
    <source>
        <dbReference type="Proteomes" id="UP000284375"/>
    </source>
</evidence>
<name>A0A423VNT9_CYTCH</name>
<sequence length="748" mass="85233">MQDWKRLFHIWTGPPDNDASHTTLREKTAIDDEKNVDKNSDDGLGRPSDVLGRSGSFEDTSTSSDYSRTDALTHEARQFPPPVGAPMLVQSQRPPGRDSTPKTLKEPFSVPPKALMDPQGQRTASYPEKAAGSRRPQPIAIPGRANYMPPSYPESASSSYSEVESYAGGESSSLSNVQTTSHLPGAEPRNGGKELVHFDTSYTSDTDGGIDSLTGREDADPLKLIWWKLMDKKEEVRSMRSEIRETRKKLKGARVDKDDADNAFMAHLRPLLANAPLRPSAIPGDPLVQLISRMQETRNQYHEYETLLEALEDRLGLAENQLDTLERQFLNELRAAPVHPFRPINSSELPLPPDKDGVVGSNIHPPQGNPDDVGDFGETTLPVILLGIGAERAEDYHPLYNQFMSVIGYFQLAQEHHHDLLMRKQLIEEEQQRSKLAEEQEREQRKLTEEQKQLRLAKKHEEAQLRLTEEYKRQRSRLFEEQAWERSRLAEEAVQSSSPLRARHLRDEDLEFLRDFEVDERVASEEVRRLRSEVEQFKQICQEKGVIPRYAPLHEVYSYERNYEDDISIDFDPQNADDKAKLLINLRFPLLLSSPSHLLGEFPVTAKTALRQATKMSEDDPRKAEVLGAAAKEFFIENLIHDAREYDKSDFINRWLLYKLRTSPLEAELLYNCFFMWSHLRILNLDQWQQDVLYYWPRDDAAKIQPETFLGPVTPEGTQTRVGSSAIPPGTTRSQSAGSFDKHTSVLS</sequence>
<dbReference type="AlphaFoldDB" id="A0A423VNT9"/>
<proteinExistence type="predicted"/>
<dbReference type="STRING" id="252740.A0A423VNT9"/>
<feature type="region of interest" description="Disordered" evidence="2">
    <location>
        <begin position="711"/>
        <end position="748"/>
    </location>
</feature>
<feature type="region of interest" description="Disordered" evidence="2">
    <location>
        <begin position="27"/>
        <end position="215"/>
    </location>
</feature>
<comment type="caution">
    <text evidence="3">The sequence shown here is derived from an EMBL/GenBank/DDBJ whole genome shotgun (WGS) entry which is preliminary data.</text>
</comment>
<feature type="coiled-coil region" evidence="1">
    <location>
        <begin position="423"/>
        <end position="477"/>
    </location>
</feature>
<keyword evidence="4" id="KW-1185">Reference proteome</keyword>
<accession>A0A423VNT9</accession>
<feature type="coiled-coil region" evidence="1">
    <location>
        <begin position="229"/>
        <end position="263"/>
    </location>
</feature>
<evidence type="ECO:0000256" key="2">
    <source>
        <dbReference type="SAM" id="MobiDB-lite"/>
    </source>
</evidence>
<dbReference type="OrthoDB" id="3553547at2759"/>
<organism evidence="3 4">
    <name type="scientific">Cytospora chrysosperma</name>
    <name type="common">Cytospora canker fungus</name>
    <name type="synonym">Sphaeria chrysosperma</name>
    <dbReference type="NCBI Taxonomy" id="252740"/>
    <lineage>
        <taxon>Eukaryota</taxon>
        <taxon>Fungi</taxon>
        <taxon>Dikarya</taxon>
        <taxon>Ascomycota</taxon>
        <taxon>Pezizomycotina</taxon>
        <taxon>Sordariomycetes</taxon>
        <taxon>Sordariomycetidae</taxon>
        <taxon>Diaporthales</taxon>
        <taxon>Cytosporaceae</taxon>
        <taxon>Cytospora</taxon>
    </lineage>
</organism>
<feature type="compositionally biased region" description="Low complexity" evidence="2">
    <location>
        <begin position="153"/>
        <end position="173"/>
    </location>
</feature>
<reference evidence="3 4" key="1">
    <citation type="submission" date="2015-09" db="EMBL/GenBank/DDBJ databases">
        <title>Host preference determinants of Valsa canker pathogens revealed by comparative genomics.</title>
        <authorList>
            <person name="Yin Z."/>
            <person name="Huang L."/>
        </authorList>
    </citation>
    <scope>NUCLEOTIDE SEQUENCE [LARGE SCALE GENOMIC DNA]</scope>
    <source>
        <strain evidence="3 4">YSFL</strain>
    </source>
</reference>
<dbReference type="EMBL" id="LJZO01000036">
    <property type="protein sequence ID" value="ROV92684.1"/>
    <property type="molecule type" value="Genomic_DNA"/>
</dbReference>
<feature type="compositionally biased region" description="Basic and acidic residues" evidence="2">
    <location>
        <begin position="27"/>
        <end position="44"/>
    </location>
</feature>
<feature type="coiled-coil region" evidence="1">
    <location>
        <begin position="287"/>
        <end position="328"/>
    </location>
</feature>
<protein>
    <submittedName>
        <fullName evidence="3">Uncharacterized protein</fullName>
    </submittedName>
</protein>
<gene>
    <name evidence="3" type="ORF">VSDG_06559</name>
</gene>
<evidence type="ECO:0000313" key="3">
    <source>
        <dbReference type="EMBL" id="ROV92684.1"/>
    </source>
</evidence>